<protein>
    <submittedName>
        <fullName evidence="3">Uncharacterized protein</fullName>
    </submittedName>
</protein>
<proteinExistence type="predicted"/>
<feature type="compositionally biased region" description="Low complexity" evidence="1">
    <location>
        <begin position="256"/>
        <end position="272"/>
    </location>
</feature>
<feature type="region of interest" description="Disordered" evidence="1">
    <location>
        <begin position="123"/>
        <end position="157"/>
    </location>
</feature>
<feature type="region of interest" description="Disordered" evidence="1">
    <location>
        <begin position="392"/>
        <end position="425"/>
    </location>
</feature>
<accession>A0A8K0K5K3</accession>
<dbReference type="Proteomes" id="UP000792457">
    <property type="component" value="Unassembled WGS sequence"/>
</dbReference>
<evidence type="ECO:0000313" key="3">
    <source>
        <dbReference type="EMBL" id="KAG8228146.1"/>
    </source>
</evidence>
<comment type="caution">
    <text evidence="3">The sequence shown here is derived from an EMBL/GenBank/DDBJ whole genome shotgun (WGS) entry which is preliminary data.</text>
</comment>
<keyword evidence="2" id="KW-0812">Transmembrane</keyword>
<name>A0A8K0K5K3_LADFU</name>
<keyword evidence="2" id="KW-0472">Membrane</keyword>
<evidence type="ECO:0000256" key="2">
    <source>
        <dbReference type="SAM" id="Phobius"/>
    </source>
</evidence>
<feature type="compositionally biased region" description="Polar residues" evidence="1">
    <location>
        <begin position="297"/>
        <end position="320"/>
    </location>
</feature>
<gene>
    <name evidence="3" type="ORF">J437_LFUL002802</name>
</gene>
<keyword evidence="4" id="KW-1185">Reference proteome</keyword>
<dbReference type="AlphaFoldDB" id="A0A8K0K5K3"/>
<reference evidence="3" key="1">
    <citation type="submission" date="2013-04" db="EMBL/GenBank/DDBJ databases">
        <authorList>
            <person name="Qu J."/>
            <person name="Murali S.C."/>
            <person name="Bandaranaike D."/>
            <person name="Bellair M."/>
            <person name="Blankenburg K."/>
            <person name="Chao H."/>
            <person name="Dinh H."/>
            <person name="Doddapaneni H."/>
            <person name="Downs B."/>
            <person name="Dugan-Rocha S."/>
            <person name="Elkadiri S."/>
            <person name="Gnanaolivu R.D."/>
            <person name="Hernandez B."/>
            <person name="Javaid M."/>
            <person name="Jayaseelan J.C."/>
            <person name="Lee S."/>
            <person name="Li M."/>
            <person name="Ming W."/>
            <person name="Munidasa M."/>
            <person name="Muniz J."/>
            <person name="Nguyen L."/>
            <person name="Ongeri F."/>
            <person name="Osuji N."/>
            <person name="Pu L.-L."/>
            <person name="Puazo M."/>
            <person name="Qu C."/>
            <person name="Quiroz J."/>
            <person name="Raj R."/>
            <person name="Weissenberger G."/>
            <person name="Xin Y."/>
            <person name="Zou X."/>
            <person name="Han Y."/>
            <person name="Richards S."/>
            <person name="Worley K."/>
            <person name="Muzny D."/>
            <person name="Gibbs R."/>
        </authorList>
    </citation>
    <scope>NUCLEOTIDE SEQUENCE</scope>
    <source>
        <strain evidence="3">Sampled in the wild</strain>
    </source>
</reference>
<evidence type="ECO:0000256" key="1">
    <source>
        <dbReference type="SAM" id="MobiDB-lite"/>
    </source>
</evidence>
<feature type="region of interest" description="Disordered" evidence="1">
    <location>
        <begin position="187"/>
        <end position="329"/>
    </location>
</feature>
<keyword evidence="2" id="KW-1133">Transmembrane helix</keyword>
<organism evidence="3 4">
    <name type="scientific">Ladona fulva</name>
    <name type="common">Scarce chaser dragonfly</name>
    <name type="synonym">Libellula fulva</name>
    <dbReference type="NCBI Taxonomy" id="123851"/>
    <lineage>
        <taxon>Eukaryota</taxon>
        <taxon>Metazoa</taxon>
        <taxon>Ecdysozoa</taxon>
        <taxon>Arthropoda</taxon>
        <taxon>Hexapoda</taxon>
        <taxon>Insecta</taxon>
        <taxon>Pterygota</taxon>
        <taxon>Palaeoptera</taxon>
        <taxon>Odonata</taxon>
        <taxon>Epiprocta</taxon>
        <taxon>Anisoptera</taxon>
        <taxon>Libelluloidea</taxon>
        <taxon>Libellulidae</taxon>
        <taxon>Ladona</taxon>
    </lineage>
</organism>
<reference evidence="3" key="2">
    <citation type="submission" date="2017-10" db="EMBL/GenBank/DDBJ databases">
        <title>Ladona fulva Genome sequencing and assembly.</title>
        <authorList>
            <person name="Murali S."/>
            <person name="Richards S."/>
            <person name="Bandaranaike D."/>
            <person name="Bellair M."/>
            <person name="Blankenburg K."/>
            <person name="Chao H."/>
            <person name="Dinh H."/>
            <person name="Doddapaneni H."/>
            <person name="Dugan-Rocha S."/>
            <person name="Elkadiri S."/>
            <person name="Gnanaolivu R."/>
            <person name="Hernandez B."/>
            <person name="Skinner E."/>
            <person name="Javaid M."/>
            <person name="Lee S."/>
            <person name="Li M."/>
            <person name="Ming W."/>
            <person name="Munidasa M."/>
            <person name="Muniz J."/>
            <person name="Nguyen L."/>
            <person name="Hughes D."/>
            <person name="Osuji N."/>
            <person name="Pu L.-L."/>
            <person name="Puazo M."/>
            <person name="Qu C."/>
            <person name="Quiroz J."/>
            <person name="Raj R."/>
            <person name="Weissenberger G."/>
            <person name="Xin Y."/>
            <person name="Zou X."/>
            <person name="Han Y."/>
            <person name="Worley K."/>
            <person name="Muzny D."/>
            <person name="Gibbs R."/>
        </authorList>
    </citation>
    <scope>NUCLEOTIDE SEQUENCE</scope>
    <source>
        <strain evidence="3">Sampled in the wild</strain>
    </source>
</reference>
<dbReference type="EMBL" id="KZ308360">
    <property type="protein sequence ID" value="KAG8228146.1"/>
    <property type="molecule type" value="Genomic_DNA"/>
</dbReference>
<sequence>MAQVYSCIGEDAGSFGVIRCVDRLLDLYLHVANHISLDISQTLLDFLNFIGFNTAGMEHFQQLTQPQIFTTVPAIVMTVVCARGILLWLFNLILLLTTILALKNNLENYKVKKNKQKEGEWRDVSKLWLTEPPPRKDSTESIPPNGAAPNPWHMRAQNVPPTARMYDNDRNANMNQMDRTFHDFLSRGEDEGRSSFRENGPPPAELRNELPWSYFSHRDDLKGPPKRNKNVLEPMPPVPPPDYTLKFPQYTRPVINRNSDNRSSWSSKDGSNLPTLEPFIPAPDYERRRLPPRMIGRQTSQESTNSQPSQPRYGTRQQPHIPQPDYDNRRAPLNAMKPTMKQELLQMVAARGRTNPAYISTEDDGYREPHVQTPDYAKPRKVKQRVDDLQHRPKDDFQRGNSPHIISGGHNPNNVTGRARHYGYF</sequence>
<feature type="compositionally biased region" description="Basic and acidic residues" evidence="1">
    <location>
        <begin position="187"/>
        <end position="196"/>
    </location>
</feature>
<evidence type="ECO:0000313" key="4">
    <source>
        <dbReference type="Proteomes" id="UP000792457"/>
    </source>
</evidence>
<dbReference type="OrthoDB" id="7967436at2759"/>
<feature type="transmembrane region" description="Helical" evidence="2">
    <location>
        <begin position="74"/>
        <end position="102"/>
    </location>
</feature>